<keyword evidence="1" id="KW-0227">DNA damage</keyword>
<dbReference type="Gene3D" id="1.10.10.10">
    <property type="entry name" value="Winged helix-like DNA-binding domain superfamily/Winged helix DNA-binding domain"/>
    <property type="match status" value="1"/>
</dbReference>
<dbReference type="GO" id="GO:0003824">
    <property type="term" value="F:catalytic activity"/>
    <property type="evidence" value="ECO:0007669"/>
    <property type="project" value="InterPro"/>
</dbReference>
<gene>
    <name evidence="3" type="ORF">QGN29_02920</name>
</gene>
<dbReference type="InterPro" id="IPR036217">
    <property type="entry name" value="MethylDNA_cys_MeTrfase_DNAb"/>
</dbReference>
<dbReference type="EMBL" id="CP123872">
    <property type="protein sequence ID" value="WND03321.1"/>
    <property type="molecule type" value="Genomic_DNA"/>
</dbReference>
<dbReference type="Pfam" id="PF01035">
    <property type="entry name" value="DNA_binding_1"/>
    <property type="match status" value="1"/>
</dbReference>
<dbReference type="PANTHER" id="PTHR42942:SF1">
    <property type="entry name" value="ALKYLTRANSFERASE-LIKE PROTEIN 1"/>
    <property type="match status" value="1"/>
</dbReference>
<evidence type="ECO:0000256" key="1">
    <source>
        <dbReference type="ARBA" id="ARBA00022763"/>
    </source>
</evidence>
<dbReference type="RefSeq" id="WP_310799174.1">
    <property type="nucleotide sequence ID" value="NZ_CP123872.1"/>
</dbReference>
<dbReference type="InterPro" id="IPR036388">
    <property type="entry name" value="WH-like_DNA-bd_sf"/>
</dbReference>
<proteinExistence type="predicted"/>
<dbReference type="CDD" id="cd06445">
    <property type="entry name" value="ATase"/>
    <property type="match status" value="1"/>
</dbReference>
<dbReference type="GO" id="GO:0006281">
    <property type="term" value="P:DNA repair"/>
    <property type="evidence" value="ECO:0007669"/>
    <property type="project" value="InterPro"/>
</dbReference>
<dbReference type="PANTHER" id="PTHR42942">
    <property type="entry name" value="6-O-METHYLGUANINE DNA METHYLTRANSFERASE"/>
    <property type="match status" value="1"/>
</dbReference>
<evidence type="ECO:0000313" key="4">
    <source>
        <dbReference type="Proteomes" id="UP001268683"/>
    </source>
</evidence>
<dbReference type="AlphaFoldDB" id="A0AA52H9L5"/>
<name>A0AA52H9L5_9PROT</name>
<dbReference type="InterPro" id="IPR014048">
    <property type="entry name" value="MethylDNA_cys_MeTrfase_DNA-bd"/>
</dbReference>
<evidence type="ECO:0000313" key="3">
    <source>
        <dbReference type="EMBL" id="WND03321.1"/>
    </source>
</evidence>
<sequence length="124" mass="13769">MTTSTYQEQVYTLVKMIPRGEVASYGMIASLLPGVTARMVGYAMAASVNEPDLPWHRVINSQGKMSIPGGTERQVAKLLDDGVSLTKSNRVSFKIYRWNGPSQDWLEQNSVEIADFMTIKAGWP</sequence>
<keyword evidence="4" id="KW-1185">Reference proteome</keyword>
<reference evidence="3" key="1">
    <citation type="submission" date="2023-04" db="EMBL/GenBank/DDBJ databases">
        <title>Complete genome sequence of Temperatibacter marinus.</title>
        <authorList>
            <person name="Rong J.-C."/>
            <person name="Yi M.-L."/>
            <person name="Zhao Q."/>
        </authorList>
    </citation>
    <scope>NUCLEOTIDE SEQUENCE</scope>
    <source>
        <strain evidence="3">NBRC 110045</strain>
    </source>
</reference>
<protein>
    <submittedName>
        <fullName evidence="3">MGMT family protein</fullName>
    </submittedName>
</protein>
<dbReference type="Proteomes" id="UP001268683">
    <property type="component" value="Chromosome"/>
</dbReference>
<dbReference type="SUPFAM" id="SSF46767">
    <property type="entry name" value="Methylated DNA-protein cysteine methyltransferase, C-terminal domain"/>
    <property type="match status" value="1"/>
</dbReference>
<organism evidence="3 4">
    <name type="scientific">Temperatibacter marinus</name>
    <dbReference type="NCBI Taxonomy" id="1456591"/>
    <lineage>
        <taxon>Bacteria</taxon>
        <taxon>Pseudomonadati</taxon>
        <taxon>Pseudomonadota</taxon>
        <taxon>Alphaproteobacteria</taxon>
        <taxon>Kordiimonadales</taxon>
        <taxon>Temperatibacteraceae</taxon>
        <taxon>Temperatibacter</taxon>
    </lineage>
</organism>
<dbReference type="InterPro" id="IPR052520">
    <property type="entry name" value="ATL_DNA_repair"/>
</dbReference>
<evidence type="ECO:0000259" key="2">
    <source>
        <dbReference type="Pfam" id="PF01035"/>
    </source>
</evidence>
<feature type="domain" description="Methylated-DNA-[protein]-cysteine S-methyltransferase DNA binding" evidence="2">
    <location>
        <begin position="6"/>
        <end position="80"/>
    </location>
</feature>
<dbReference type="KEGG" id="tmk:QGN29_02920"/>
<accession>A0AA52H9L5</accession>